<keyword evidence="1" id="KW-0732">Signal</keyword>
<dbReference type="Proteomes" id="UP001642540">
    <property type="component" value="Unassembled WGS sequence"/>
</dbReference>
<feature type="chain" id="PRO_5045078161" evidence="1">
    <location>
        <begin position="25"/>
        <end position="113"/>
    </location>
</feature>
<keyword evidence="3" id="KW-1185">Reference proteome</keyword>
<comment type="caution">
    <text evidence="2">The sequence shown here is derived from an EMBL/GenBank/DDBJ whole genome shotgun (WGS) entry which is preliminary data.</text>
</comment>
<protein>
    <submittedName>
        <fullName evidence="2">Uncharacterized protein</fullName>
    </submittedName>
</protein>
<organism evidence="2 3">
    <name type="scientific">Orchesella dallaii</name>
    <dbReference type="NCBI Taxonomy" id="48710"/>
    <lineage>
        <taxon>Eukaryota</taxon>
        <taxon>Metazoa</taxon>
        <taxon>Ecdysozoa</taxon>
        <taxon>Arthropoda</taxon>
        <taxon>Hexapoda</taxon>
        <taxon>Collembola</taxon>
        <taxon>Entomobryomorpha</taxon>
        <taxon>Entomobryoidea</taxon>
        <taxon>Orchesellidae</taxon>
        <taxon>Orchesellinae</taxon>
        <taxon>Orchesella</taxon>
    </lineage>
</organism>
<name>A0ABP1RM89_9HEXA</name>
<accession>A0ABP1RM89</accession>
<evidence type="ECO:0000256" key="1">
    <source>
        <dbReference type="SAM" id="SignalP"/>
    </source>
</evidence>
<reference evidence="2 3" key="1">
    <citation type="submission" date="2024-08" db="EMBL/GenBank/DDBJ databases">
        <authorList>
            <person name="Cucini C."/>
            <person name="Frati F."/>
        </authorList>
    </citation>
    <scope>NUCLEOTIDE SEQUENCE [LARGE SCALE GENOMIC DNA]</scope>
</reference>
<evidence type="ECO:0000313" key="2">
    <source>
        <dbReference type="EMBL" id="CAL8130614.1"/>
    </source>
</evidence>
<dbReference type="EMBL" id="CAXLJM020000083">
    <property type="protein sequence ID" value="CAL8130614.1"/>
    <property type="molecule type" value="Genomic_DNA"/>
</dbReference>
<gene>
    <name evidence="2" type="ORF">ODALV1_LOCUS23807</name>
</gene>
<sequence>MTRFNSGIITAIILIGSLLSDIDAICPPYHGICPDCSDAIDDTCNVRVCNSSGCIVSEECITTPVRKQACVKFQVTGAPPFGLSPLSFVTCDLEERNRKCRRGRSWIRGNNNI</sequence>
<feature type="signal peptide" evidence="1">
    <location>
        <begin position="1"/>
        <end position="24"/>
    </location>
</feature>
<evidence type="ECO:0000313" key="3">
    <source>
        <dbReference type="Proteomes" id="UP001642540"/>
    </source>
</evidence>
<proteinExistence type="predicted"/>